<feature type="binding site" evidence="2">
    <location>
        <position position="21"/>
    </location>
    <ligand>
        <name>substrate</name>
    </ligand>
</feature>
<protein>
    <recommendedName>
        <fullName evidence="2">Isoprenyl transferase</fullName>
        <ecNumber evidence="2">2.5.1.-</ecNumber>
    </recommendedName>
</protein>
<evidence type="ECO:0000256" key="2">
    <source>
        <dbReference type="HAMAP-Rule" id="MF_01139"/>
    </source>
</evidence>
<feature type="active site" description="Proton acceptor" evidence="2">
    <location>
        <position position="64"/>
    </location>
</feature>
<dbReference type="GO" id="GO:0045547">
    <property type="term" value="F:ditrans,polycis-polyprenyl diphosphate synthase [(2E,6E)-farnesyl diphosphate specific] activity"/>
    <property type="evidence" value="ECO:0007669"/>
    <property type="project" value="TreeGrafter"/>
</dbReference>
<dbReference type="PANTHER" id="PTHR10291">
    <property type="entry name" value="DEHYDRODOLICHYL DIPHOSPHATE SYNTHASE FAMILY MEMBER"/>
    <property type="match status" value="1"/>
</dbReference>
<gene>
    <name evidence="3" type="primary">uppS</name>
    <name evidence="3" type="ORF">DYP60_11150</name>
</gene>
<feature type="binding site" evidence="2">
    <location>
        <begin position="61"/>
        <end position="63"/>
    </location>
    <ligand>
        <name>substrate</name>
    </ligand>
</feature>
<organism evidence="3 4">
    <name type="scientific">Sphaerochaeta halotolerans</name>
    <dbReference type="NCBI Taxonomy" id="2293840"/>
    <lineage>
        <taxon>Bacteria</taxon>
        <taxon>Pseudomonadati</taxon>
        <taxon>Spirochaetota</taxon>
        <taxon>Spirochaetia</taxon>
        <taxon>Spirochaetales</taxon>
        <taxon>Sphaerochaetaceae</taxon>
        <taxon>Sphaerochaeta</taxon>
    </lineage>
</organism>
<dbReference type="RefSeq" id="WP_117331091.1">
    <property type="nucleotide sequence ID" value="NZ_QUWK01000012.1"/>
</dbReference>
<dbReference type="GO" id="GO:0000287">
    <property type="term" value="F:magnesium ion binding"/>
    <property type="evidence" value="ECO:0007669"/>
    <property type="project" value="UniProtKB-UniRule"/>
</dbReference>
<feature type="binding site" evidence="2">
    <location>
        <begin position="17"/>
        <end position="20"/>
    </location>
    <ligand>
        <name>substrate</name>
    </ligand>
</feature>
<keyword evidence="1 2" id="KW-0808">Transferase</keyword>
<comment type="function">
    <text evidence="2">Catalyzes the condensation of isopentenyl diphosphate (IPP) with allylic pyrophosphates generating different type of terpenoids.</text>
</comment>
<dbReference type="Proteomes" id="UP000264002">
    <property type="component" value="Unassembled WGS sequence"/>
</dbReference>
<evidence type="ECO:0000313" key="4">
    <source>
        <dbReference type="Proteomes" id="UP000264002"/>
    </source>
</evidence>
<feature type="binding site" evidence="2">
    <location>
        <position position="67"/>
    </location>
    <ligand>
        <name>substrate</name>
    </ligand>
</feature>
<proteinExistence type="inferred from homology"/>
<feature type="binding site" evidence="2">
    <location>
        <position position="179"/>
    </location>
    <ligand>
        <name>substrate</name>
    </ligand>
</feature>
<sequence>MEIQPIVPVHLGIIMDGNGRWAQKRSLPRTAGHLEGLKAVKRVIREASEQGIGFVTFYAFSTENWKRSKQEVSYLMHLFVSKLHGEIGYYNSHGIRILARGNLSGLPSEVQQAVDVTVKETSNNTTITAIIALNYGGRDEICRAVNHFMATHPGETITEDALASNLDLPHIPPVDMIVRSANEKRLSNFLLWDSAYAELAFYEKLWPDWDAEDIRRICRDYGKRVRKFGGVE</sequence>
<dbReference type="HAMAP" id="MF_01139">
    <property type="entry name" value="ISPT"/>
    <property type="match status" value="1"/>
</dbReference>
<dbReference type="AlphaFoldDB" id="A0A372MFC2"/>
<evidence type="ECO:0000256" key="1">
    <source>
        <dbReference type="ARBA" id="ARBA00022679"/>
    </source>
</evidence>
<dbReference type="PANTHER" id="PTHR10291:SF0">
    <property type="entry name" value="DEHYDRODOLICHYL DIPHOSPHATE SYNTHASE 2"/>
    <property type="match status" value="1"/>
</dbReference>
<keyword evidence="2" id="KW-0460">Magnesium</keyword>
<reference evidence="4" key="1">
    <citation type="submission" date="2018-08" db="EMBL/GenBank/DDBJ databases">
        <authorList>
            <person name="Grouzdev D.S."/>
            <person name="Krutkina M.S."/>
        </authorList>
    </citation>
    <scope>NUCLEOTIDE SEQUENCE [LARGE SCALE GENOMIC DNA]</scope>
    <source>
        <strain evidence="4">4-11</strain>
    </source>
</reference>
<comment type="cofactor">
    <cofactor evidence="2">
        <name>Mg(2+)</name>
        <dbReference type="ChEBI" id="CHEBI:18420"/>
    </cofactor>
    <text evidence="2">Binds 2 magnesium ions per subunit.</text>
</comment>
<dbReference type="OrthoDB" id="4191603at2"/>
<feature type="active site" evidence="2">
    <location>
        <position position="16"/>
    </location>
</feature>
<evidence type="ECO:0000313" key="3">
    <source>
        <dbReference type="EMBL" id="RFU94153.1"/>
    </source>
</evidence>
<feature type="binding site" evidence="2">
    <location>
        <position position="33"/>
    </location>
    <ligand>
        <name>substrate</name>
    </ligand>
</feature>
<dbReference type="NCBIfam" id="TIGR00055">
    <property type="entry name" value="uppS"/>
    <property type="match status" value="1"/>
</dbReference>
<dbReference type="InterPro" id="IPR036424">
    <property type="entry name" value="UPP_synth-like_sf"/>
</dbReference>
<dbReference type="InterPro" id="IPR001441">
    <property type="entry name" value="UPP_synth-like"/>
</dbReference>
<comment type="caution">
    <text evidence="3">The sequence shown here is derived from an EMBL/GenBank/DDBJ whole genome shotgun (WGS) entry which is preliminary data.</text>
</comment>
<accession>A0A372MFC2</accession>
<keyword evidence="4" id="KW-1185">Reference proteome</keyword>
<comment type="subunit">
    <text evidence="2">Homodimer.</text>
</comment>
<name>A0A372MFC2_9SPIR</name>
<dbReference type="EMBL" id="QUWK01000012">
    <property type="protein sequence ID" value="RFU94153.1"/>
    <property type="molecule type" value="Genomic_DNA"/>
</dbReference>
<dbReference type="SUPFAM" id="SSF64005">
    <property type="entry name" value="Undecaprenyl diphosphate synthase"/>
    <property type="match status" value="1"/>
</dbReference>
<dbReference type="CDD" id="cd00475">
    <property type="entry name" value="Cis_IPPS"/>
    <property type="match status" value="1"/>
</dbReference>
<dbReference type="Pfam" id="PF01255">
    <property type="entry name" value="Prenyltransf"/>
    <property type="match status" value="1"/>
</dbReference>
<dbReference type="GO" id="GO:0016094">
    <property type="term" value="P:polyprenol biosynthetic process"/>
    <property type="evidence" value="ECO:0007669"/>
    <property type="project" value="TreeGrafter"/>
</dbReference>
<feature type="binding site" evidence="2">
    <location>
        <position position="16"/>
    </location>
    <ligand>
        <name>Mg(2+)</name>
        <dbReference type="ChEBI" id="CHEBI:18420"/>
    </ligand>
</feature>
<comment type="similarity">
    <text evidence="2">Belongs to the UPP synthase family.</text>
</comment>
<feature type="binding site" evidence="2">
    <location>
        <position position="198"/>
    </location>
    <ligand>
        <name>Mg(2+)</name>
        <dbReference type="ChEBI" id="CHEBI:18420"/>
    </ligand>
</feature>
<feature type="binding site" evidence="2">
    <location>
        <position position="29"/>
    </location>
    <ligand>
        <name>substrate</name>
    </ligand>
</feature>
<feature type="binding site" evidence="2">
    <location>
        <begin position="185"/>
        <end position="187"/>
    </location>
    <ligand>
        <name>substrate</name>
    </ligand>
</feature>
<dbReference type="InterPro" id="IPR018520">
    <property type="entry name" value="UPP_synth-like_CS"/>
</dbReference>
<dbReference type="EC" id="2.5.1.-" evidence="2"/>
<reference evidence="3 4" key="2">
    <citation type="submission" date="2018-09" db="EMBL/GenBank/DDBJ databases">
        <title>Genome of Sphaerochaeta halotolerans strain 4-11.</title>
        <authorList>
            <person name="Nazina T.N."/>
            <person name="Sokolova D.S."/>
        </authorList>
    </citation>
    <scope>NUCLEOTIDE SEQUENCE [LARGE SCALE GENOMIC DNA]</scope>
    <source>
        <strain evidence="3 4">4-11</strain>
    </source>
</reference>
<dbReference type="PROSITE" id="PS01066">
    <property type="entry name" value="UPP_SYNTHASE"/>
    <property type="match status" value="1"/>
</dbReference>
<feature type="binding site" evidence="2">
    <location>
        <position position="65"/>
    </location>
    <ligand>
        <name>substrate</name>
    </ligand>
</feature>
<dbReference type="Gene3D" id="3.40.1180.10">
    <property type="entry name" value="Decaprenyl diphosphate synthase-like"/>
    <property type="match status" value="1"/>
</dbReference>
<keyword evidence="2" id="KW-0479">Metal-binding</keyword>